<evidence type="ECO:0000256" key="1">
    <source>
        <dbReference type="SAM" id="SignalP"/>
    </source>
</evidence>
<feature type="chain" id="PRO_5036402865" description="SCP domain-containing protein" evidence="1">
    <location>
        <begin position="21"/>
        <end position="231"/>
    </location>
</feature>
<name>A0A7R9AG86_9CRUS</name>
<dbReference type="InterPro" id="IPR018244">
    <property type="entry name" value="Allrgn_V5/Tpx1_CS"/>
</dbReference>
<dbReference type="PRINTS" id="PR00837">
    <property type="entry name" value="V5TPXLIKE"/>
</dbReference>
<dbReference type="PROSITE" id="PS01009">
    <property type="entry name" value="CRISP_1"/>
    <property type="match status" value="1"/>
</dbReference>
<protein>
    <recommendedName>
        <fullName evidence="2">SCP domain-containing protein</fullName>
    </recommendedName>
</protein>
<dbReference type="PRINTS" id="PR00838">
    <property type="entry name" value="V5ALLERGEN"/>
</dbReference>
<dbReference type="PANTHER" id="PTHR10334">
    <property type="entry name" value="CYSTEINE-RICH SECRETORY PROTEIN-RELATED"/>
    <property type="match status" value="1"/>
</dbReference>
<evidence type="ECO:0000259" key="2">
    <source>
        <dbReference type="SMART" id="SM00198"/>
    </source>
</evidence>
<keyword evidence="4" id="KW-1185">Reference proteome</keyword>
<dbReference type="Pfam" id="PF00188">
    <property type="entry name" value="CAP"/>
    <property type="match status" value="1"/>
</dbReference>
<dbReference type="GO" id="GO:0005576">
    <property type="term" value="C:extracellular region"/>
    <property type="evidence" value="ECO:0007669"/>
    <property type="project" value="InterPro"/>
</dbReference>
<dbReference type="AlphaFoldDB" id="A0A7R9AG86"/>
<organism evidence="3">
    <name type="scientific">Darwinula stevensoni</name>
    <dbReference type="NCBI Taxonomy" id="69355"/>
    <lineage>
        <taxon>Eukaryota</taxon>
        <taxon>Metazoa</taxon>
        <taxon>Ecdysozoa</taxon>
        <taxon>Arthropoda</taxon>
        <taxon>Crustacea</taxon>
        <taxon>Oligostraca</taxon>
        <taxon>Ostracoda</taxon>
        <taxon>Podocopa</taxon>
        <taxon>Podocopida</taxon>
        <taxon>Darwinulocopina</taxon>
        <taxon>Darwinuloidea</taxon>
        <taxon>Darwinulidae</taxon>
        <taxon>Darwinula</taxon>
    </lineage>
</organism>
<evidence type="ECO:0000313" key="3">
    <source>
        <dbReference type="EMBL" id="CAD7253206.1"/>
    </source>
</evidence>
<dbReference type="SUPFAM" id="SSF55797">
    <property type="entry name" value="PR-1-like"/>
    <property type="match status" value="1"/>
</dbReference>
<proteinExistence type="predicted"/>
<dbReference type="InterPro" id="IPR001283">
    <property type="entry name" value="CRISP-related"/>
</dbReference>
<feature type="signal peptide" evidence="1">
    <location>
        <begin position="1"/>
        <end position="20"/>
    </location>
</feature>
<accession>A0A7R9AG86</accession>
<dbReference type="InterPro" id="IPR014044">
    <property type="entry name" value="CAP_dom"/>
</dbReference>
<dbReference type="EMBL" id="CAJPEV010005452">
    <property type="protein sequence ID" value="CAG0903171.1"/>
    <property type="molecule type" value="Genomic_DNA"/>
</dbReference>
<dbReference type="SMART" id="SM00198">
    <property type="entry name" value="SCP"/>
    <property type="match status" value="1"/>
</dbReference>
<sequence length="231" mass="24870">MEFFSLFLALVVMVATLGDALPALENRGICPSPPPAWGSHGTKNCYSSSPSPNCGTVTSYGVSASDKQLIVSAHNSWRARVASGQETRGNPGPQPKASNMRRMVYVRALYSDRSFNVSFLSAGQNLYMSWGSSGSKPNWTAAVKAWYDEVALFSKFSISPFKFTMDTGHYTQVVWADTYAVGCGYVAYKGGYQLYVCNYGPAGNYIGMTVYGDGAPCSCCKSTCSNGVLCD</sequence>
<keyword evidence="1" id="KW-0732">Signal</keyword>
<reference evidence="3" key="1">
    <citation type="submission" date="2020-11" db="EMBL/GenBank/DDBJ databases">
        <authorList>
            <person name="Tran Van P."/>
        </authorList>
    </citation>
    <scope>NUCLEOTIDE SEQUENCE</scope>
</reference>
<dbReference type="CDD" id="cd05380">
    <property type="entry name" value="CAP_euk"/>
    <property type="match status" value="1"/>
</dbReference>
<dbReference type="Proteomes" id="UP000677054">
    <property type="component" value="Unassembled WGS sequence"/>
</dbReference>
<dbReference type="Gene3D" id="3.40.33.10">
    <property type="entry name" value="CAP"/>
    <property type="match status" value="1"/>
</dbReference>
<dbReference type="InterPro" id="IPR035940">
    <property type="entry name" value="CAP_sf"/>
</dbReference>
<dbReference type="PROSITE" id="PS01010">
    <property type="entry name" value="CRISP_2"/>
    <property type="match status" value="1"/>
</dbReference>
<feature type="domain" description="SCP" evidence="2">
    <location>
        <begin position="65"/>
        <end position="207"/>
    </location>
</feature>
<gene>
    <name evidence="3" type="ORF">DSTB1V02_LOCUS12956</name>
</gene>
<dbReference type="EMBL" id="LR904969">
    <property type="protein sequence ID" value="CAD7253206.1"/>
    <property type="molecule type" value="Genomic_DNA"/>
</dbReference>
<dbReference type="InterPro" id="IPR002413">
    <property type="entry name" value="V5_allergen-like"/>
</dbReference>
<dbReference type="OrthoDB" id="414826at2759"/>
<evidence type="ECO:0000313" key="4">
    <source>
        <dbReference type="Proteomes" id="UP000677054"/>
    </source>
</evidence>